<evidence type="ECO:0000259" key="1">
    <source>
        <dbReference type="PROSITE" id="PS51677"/>
    </source>
</evidence>
<dbReference type="EMBL" id="FMVM01000024">
    <property type="protein sequence ID" value="SCZ10749.1"/>
    <property type="molecule type" value="Genomic_DNA"/>
</dbReference>
<dbReference type="InterPro" id="IPR050248">
    <property type="entry name" value="Polysacc_deacetylase_ArnD"/>
</dbReference>
<reference evidence="3" key="1">
    <citation type="submission" date="2016-10" db="EMBL/GenBank/DDBJ databases">
        <authorList>
            <person name="Varghese N."/>
            <person name="Submissions S."/>
        </authorList>
    </citation>
    <scope>NUCLEOTIDE SEQUENCE [LARGE SCALE GENOMIC DNA]</scope>
    <source>
        <strain evidence="3">BL9</strain>
    </source>
</reference>
<dbReference type="STRING" id="582692.SAMN05720606_12410"/>
<accession>A0A1G5LF18</accession>
<gene>
    <name evidence="2" type="ORF">SAMN05720606_12410</name>
</gene>
<dbReference type="SUPFAM" id="SSF55383">
    <property type="entry name" value="Copper amine oxidase, domain N"/>
    <property type="match status" value="1"/>
</dbReference>
<dbReference type="InterPro" id="IPR036582">
    <property type="entry name" value="Mao_N_sf"/>
</dbReference>
<dbReference type="Proteomes" id="UP000198538">
    <property type="component" value="Unassembled WGS sequence"/>
</dbReference>
<dbReference type="PANTHER" id="PTHR10587:SF125">
    <property type="entry name" value="POLYSACCHARIDE DEACETYLASE YHEN-RELATED"/>
    <property type="match status" value="1"/>
</dbReference>
<organism evidence="2 3">
    <name type="scientific">Paenibacillus polysaccharolyticus</name>
    <dbReference type="NCBI Taxonomy" id="582692"/>
    <lineage>
        <taxon>Bacteria</taxon>
        <taxon>Bacillati</taxon>
        <taxon>Bacillota</taxon>
        <taxon>Bacilli</taxon>
        <taxon>Bacillales</taxon>
        <taxon>Paenibacillaceae</taxon>
        <taxon>Paenibacillus</taxon>
    </lineage>
</organism>
<name>A0A1G5LF18_9BACL</name>
<dbReference type="InterPro" id="IPR002509">
    <property type="entry name" value="NODB_dom"/>
</dbReference>
<dbReference type="GO" id="GO:0005975">
    <property type="term" value="P:carbohydrate metabolic process"/>
    <property type="evidence" value="ECO:0007669"/>
    <property type="project" value="InterPro"/>
</dbReference>
<dbReference type="PROSITE" id="PS51677">
    <property type="entry name" value="NODB"/>
    <property type="match status" value="1"/>
</dbReference>
<keyword evidence="3" id="KW-1185">Reference proteome</keyword>
<dbReference type="GO" id="GO:0016810">
    <property type="term" value="F:hydrolase activity, acting on carbon-nitrogen (but not peptide) bonds"/>
    <property type="evidence" value="ECO:0007669"/>
    <property type="project" value="InterPro"/>
</dbReference>
<dbReference type="SUPFAM" id="SSF88713">
    <property type="entry name" value="Glycoside hydrolase/deacetylase"/>
    <property type="match status" value="1"/>
</dbReference>
<dbReference type="CDD" id="cd10944">
    <property type="entry name" value="CE4_SmPgdA_like"/>
    <property type="match status" value="1"/>
</dbReference>
<dbReference type="PANTHER" id="PTHR10587">
    <property type="entry name" value="GLYCOSYL TRANSFERASE-RELATED"/>
    <property type="match status" value="1"/>
</dbReference>
<dbReference type="AlphaFoldDB" id="A0A1G5LF18"/>
<dbReference type="Pfam" id="PF01522">
    <property type="entry name" value="Polysacc_deac_1"/>
    <property type="match status" value="1"/>
</dbReference>
<protein>
    <submittedName>
        <fullName evidence="2">Peptidoglycan/xylan/chitin deacetylase, PgdA/CDA1 family</fullName>
    </submittedName>
</protein>
<feature type="domain" description="NodB homology" evidence="1">
    <location>
        <begin position="67"/>
        <end position="253"/>
    </location>
</feature>
<dbReference type="InterPro" id="IPR011330">
    <property type="entry name" value="Glyco_hydro/deAcase_b/a-brl"/>
</dbReference>
<proteinExistence type="predicted"/>
<dbReference type="Pfam" id="PF07833">
    <property type="entry name" value="Cu_amine_oxidN1"/>
    <property type="match status" value="1"/>
</dbReference>
<dbReference type="InterPro" id="IPR012854">
    <property type="entry name" value="Cu_amine_oxidase-like_N"/>
</dbReference>
<dbReference type="Gene3D" id="3.20.20.370">
    <property type="entry name" value="Glycoside hydrolase/deacetylase"/>
    <property type="match status" value="1"/>
</dbReference>
<evidence type="ECO:0000313" key="2">
    <source>
        <dbReference type="EMBL" id="SCZ10749.1"/>
    </source>
</evidence>
<evidence type="ECO:0000313" key="3">
    <source>
        <dbReference type="Proteomes" id="UP000198538"/>
    </source>
</evidence>
<sequence>MAQESHEMMQRNGQLMEQQTSTRSCRKVRMWKCLSIWFTLATLLLTDMFGASVPSAAAAGKSKTSDKVVYLSFDDGPGKHTSEVLNILRDEHVPATFYVLGEHAERMPGMIKRIVSEGHAIGNHTYNHEYNELYRNFETFWQQIKRTEDIINNIVGSRPALVRAPGGTYGHFDHTYFDLLKKGGYAVMDWNVDSGDSKRRNVPASDIVARATDVPAGMSSAVVLMHDGGAHAETVKALPDIIQYYKQQGYRFEVMQASDKPVQFQVKPAVKYKVRQSPSASWIAKHVNANAAQWIVAKPLKIELGYMTVELKPDEYRFKDQTIMVPLRSYMNQLEGSISWDQTSGTATTWWKDRIVQINPAMGTLTSKRLHDQDGLTVQAVMESREGTIWVSAGDLIEQLGAKQYTVQSKDSEWVITVEPPWTSMEHGHFYSII</sequence>